<dbReference type="AlphaFoldDB" id="A0A9Q3E6Y0"/>
<sequence length="120" mass="13140">MRPKGAKGGSPVAKIPGGPTLACFWPKNQETQNDQKAQNPQIGPRTQDNQFGHKWPHPSRFKPWPLEITRGPQPPSISGFSSRSGRLVAQLDGPKSAGTKSGAYIALYTIMHHFPSAIQW</sequence>
<accession>A0A9Q3E6Y0</accession>
<dbReference type="Proteomes" id="UP000765509">
    <property type="component" value="Unassembled WGS sequence"/>
</dbReference>
<feature type="region of interest" description="Disordered" evidence="1">
    <location>
        <begin position="1"/>
        <end position="83"/>
    </location>
</feature>
<dbReference type="EMBL" id="AVOT02023455">
    <property type="protein sequence ID" value="MBW0513478.1"/>
    <property type="molecule type" value="Genomic_DNA"/>
</dbReference>
<gene>
    <name evidence="2" type="ORF">O181_053193</name>
</gene>
<comment type="caution">
    <text evidence="2">The sequence shown here is derived from an EMBL/GenBank/DDBJ whole genome shotgun (WGS) entry which is preliminary data.</text>
</comment>
<proteinExistence type="predicted"/>
<organism evidence="2 3">
    <name type="scientific">Austropuccinia psidii MF-1</name>
    <dbReference type="NCBI Taxonomy" id="1389203"/>
    <lineage>
        <taxon>Eukaryota</taxon>
        <taxon>Fungi</taxon>
        <taxon>Dikarya</taxon>
        <taxon>Basidiomycota</taxon>
        <taxon>Pucciniomycotina</taxon>
        <taxon>Pucciniomycetes</taxon>
        <taxon>Pucciniales</taxon>
        <taxon>Sphaerophragmiaceae</taxon>
        <taxon>Austropuccinia</taxon>
    </lineage>
</organism>
<name>A0A9Q3E6Y0_9BASI</name>
<evidence type="ECO:0000313" key="2">
    <source>
        <dbReference type="EMBL" id="MBW0513478.1"/>
    </source>
</evidence>
<keyword evidence="3" id="KW-1185">Reference proteome</keyword>
<reference evidence="2" key="1">
    <citation type="submission" date="2021-03" db="EMBL/GenBank/DDBJ databases">
        <title>Draft genome sequence of rust myrtle Austropuccinia psidii MF-1, a brazilian biotype.</title>
        <authorList>
            <person name="Quecine M.C."/>
            <person name="Pachon D.M.R."/>
            <person name="Bonatelli M.L."/>
            <person name="Correr F.H."/>
            <person name="Franceschini L.M."/>
            <person name="Leite T.F."/>
            <person name="Margarido G.R.A."/>
            <person name="Almeida C.A."/>
            <person name="Ferrarezi J.A."/>
            <person name="Labate C.A."/>
        </authorList>
    </citation>
    <scope>NUCLEOTIDE SEQUENCE</scope>
    <source>
        <strain evidence="2">MF-1</strain>
    </source>
</reference>
<evidence type="ECO:0000256" key="1">
    <source>
        <dbReference type="SAM" id="MobiDB-lite"/>
    </source>
</evidence>
<protein>
    <submittedName>
        <fullName evidence="2">Uncharacterized protein</fullName>
    </submittedName>
</protein>
<feature type="compositionally biased region" description="Polar residues" evidence="1">
    <location>
        <begin position="28"/>
        <end position="50"/>
    </location>
</feature>
<evidence type="ECO:0000313" key="3">
    <source>
        <dbReference type="Proteomes" id="UP000765509"/>
    </source>
</evidence>